<accession>A0A077TWE0</accession>
<dbReference type="KEGG" id="pcb:PCHAS_1454600"/>
<dbReference type="VEuPathDB" id="PlasmoDB:PCHAS_1454600"/>
<keyword evidence="3 6" id="KW-1133">Transmembrane helix</keyword>
<comment type="subcellular location">
    <subcellularLocation>
        <location evidence="1">Membrane</location>
    </subcellularLocation>
</comment>
<sequence>MGAAMSHLQSITSIAGLTSLVVSMFPGLIANNPSLFRPLLNVSWGYLFGSTIWLCFFSEVGLVRRIGAPKKKDLPENAEQAKEQLKELKSTEGDFNRRNIDFKYFFSLSTIFSSILLLSTVKLANHNMQLRISSTIVSLSCILNNMYFQNKIHSLALKKESLFKDMVDRPKDASVLVDLKKNNTDFHIHHGLSLLLLYSSFFGLTPYVFT</sequence>
<feature type="transmembrane region" description="Helical" evidence="6">
    <location>
        <begin position="12"/>
        <end position="30"/>
    </location>
</feature>
<reference evidence="10" key="3">
    <citation type="submission" date="2019-05" db="EMBL/GenBank/DDBJ databases">
        <authorList>
            <consortium name="Pathogen Informatics"/>
        </authorList>
    </citation>
    <scope>NUCLEOTIDE SEQUENCE</scope>
    <source>
        <strain evidence="8 13">AJ</strain>
        <strain evidence="10">AS</strain>
        <strain evidence="9 12">CB</strain>
    </source>
</reference>
<evidence type="ECO:0000256" key="1">
    <source>
        <dbReference type="ARBA" id="ARBA00004370"/>
    </source>
</evidence>
<protein>
    <recommendedName>
        <fullName evidence="7">TMEM205-like domain-containing protein</fullName>
    </recommendedName>
</protein>
<evidence type="ECO:0000313" key="8">
    <source>
        <dbReference type="EMBL" id="SCM26784.1"/>
    </source>
</evidence>
<evidence type="ECO:0000256" key="4">
    <source>
        <dbReference type="ARBA" id="ARBA00023136"/>
    </source>
</evidence>
<dbReference type="EMBL" id="LK022891">
    <property type="protein sequence ID" value="VTZ71222.1"/>
    <property type="molecule type" value="Genomic_DNA"/>
</dbReference>
<dbReference type="Proteomes" id="UP000195489">
    <property type="component" value="Chromosome 14"/>
</dbReference>
<dbReference type="InterPro" id="IPR025423">
    <property type="entry name" value="TMEM205-like"/>
</dbReference>
<dbReference type="OrthoDB" id="360207at2759"/>
<dbReference type="EMBL" id="LT608166">
    <property type="protein sequence ID" value="SCN63528.1"/>
    <property type="molecule type" value="Genomic_DNA"/>
</dbReference>
<keyword evidence="11" id="KW-1185">Reference proteome</keyword>
<evidence type="ECO:0000256" key="5">
    <source>
        <dbReference type="SAM" id="Coils"/>
    </source>
</evidence>
<dbReference type="AlphaFoldDB" id="A0A077TWE0"/>
<evidence type="ECO:0000313" key="12">
    <source>
        <dbReference type="Proteomes" id="UP000195489"/>
    </source>
</evidence>
<dbReference type="Pfam" id="PF13664">
    <property type="entry name" value="DUF4149"/>
    <property type="match status" value="1"/>
</dbReference>
<feature type="domain" description="TMEM205-like" evidence="7">
    <location>
        <begin position="43"/>
        <end position="159"/>
    </location>
</feature>
<feature type="transmembrane region" description="Helical" evidence="6">
    <location>
        <begin position="191"/>
        <end position="209"/>
    </location>
</feature>
<dbReference type="GO" id="GO:0016020">
    <property type="term" value="C:membrane"/>
    <property type="evidence" value="ECO:0007669"/>
    <property type="project" value="UniProtKB-SubCell"/>
</dbReference>
<reference evidence="10" key="2">
    <citation type="submission" date="2014-05" db="EMBL/GenBank/DDBJ databases">
        <authorList>
            <person name="Aslett M.A."/>
            <person name="De Silva N."/>
        </authorList>
    </citation>
    <scope>NUCLEOTIDE SEQUENCE</scope>
    <source>
        <strain evidence="10">AS</strain>
    </source>
</reference>
<evidence type="ECO:0000256" key="2">
    <source>
        <dbReference type="ARBA" id="ARBA00022692"/>
    </source>
</evidence>
<keyword evidence="2 6" id="KW-0812">Transmembrane</keyword>
<dbReference type="GeneID" id="3494804"/>
<dbReference type="EMBL" id="LT608180">
    <property type="protein sequence ID" value="SCM26784.1"/>
    <property type="molecule type" value="Genomic_DNA"/>
</dbReference>
<feature type="coiled-coil region" evidence="5">
    <location>
        <begin position="71"/>
        <end position="98"/>
    </location>
</feature>
<evidence type="ECO:0000313" key="11">
    <source>
        <dbReference type="Proteomes" id="UP000071118"/>
    </source>
</evidence>
<evidence type="ECO:0000256" key="3">
    <source>
        <dbReference type="ARBA" id="ARBA00022989"/>
    </source>
</evidence>
<evidence type="ECO:0000313" key="13">
    <source>
        <dbReference type="Proteomes" id="UP000507163"/>
    </source>
</evidence>
<evidence type="ECO:0000313" key="10">
    <source>
        <dbReference type="EMBL" id="VTZ71222.1"/>
    </source>
</evidence>
<reference evidence="10 11" key="1">
    <citation type="journal article" date="2014" name="BMC Biol.">
        <title>A comprehensive evaluation of rodent malaria parasite genomes and gene expression.</title>
        <authorList>
            <person name="Otto T.D."/>
            <person name="Bohme U."/>
            <person name="Jackson A.P."/>
            <person name="Hunt M."/>
            <person name="Franke-Fayard B."/>
            <person name="Hoeijmakers W.A."/>
            <person name="Religa A.A."/>
            <person name="Robertson L."/>
            <person name="Sanders M."/>
            <person name="Ogun S.A."/>
            <person name="Cunningham D."/>
            <person name="Erhart A."/>
            <person name="Billker O."/>
            <person name="Khan S.M."/>
            <person name="Stunnenberg H.G."/>
            <person name="Langhorne J."/>
            <person name="Holder A.A."/>
            <person name="Waters A.P."/>
            <person name="Newbold C.I."/>
            <person name="Pain A."/>
            <person name="Berriman M."/>
            <person name="Janse C.J."/>
        </authorList>
    </citation>
    <scope>NUCLEOTIDE SEQUENCE [LARGE SCALE GENOMIC DNA]</scope>
    <source>
        <strain evidence="10 11">AS</strain>
    </source>
</reference>
<gene>
    <name evidence="8" type="ORF">PCHAJ_000471100</name>
    <name evidence="10" type="ORF">PCHAS_1454600</name>
    <name evidence="9" type="ORF">PCHCB_000476400</name>
</gene>
<evidence type="ECO:0000259" key="7">
    <source>
        <dbReference type="Pfam" id="PF13664"/>
    </source>
</evidence>
<keyword evidence="5" id="KW-0175">Coiled coil</keyword>
<dbReference type="Proteomes" id="UP000507163">
    <property type="component" value="Chromosome 14"/>
</dbReference>
<evidence type="ECO:0000256" key="6">
    <source>
        <dbReference type="SAM" id="Phobius"/>
    </source>
</evidence>
<organism evidence="10 11">
    <name type="scientific">Plasmodium chabaudi chabaudi</name>
    <dbReference type="NCBI Taxonomy" id="31271"/>
    <lineage>
        <taxon>Eukaryota</taxon>
        <taxon>Sar</taxon>
        <taxon>Alveolata</taxon>
        <taxon>Apicomplexa</taxon>
        <taxon>Aconoidasida</taxon>
        <taxon>Haemosporida</taxon>
        <taxon>Plasmodiidae</taxon>
        <taxon>Plasmodium</taxon>
        <taxon>Plasmodium (Vinckeia)</taxon>
    </lineage>
</organism>
<keyword evidence="4 6" id="KW-0472">Membrane</keyword>
<dbReference type="RefSeq" id="XP_016655049.1">
    <property type="nucleotide sequence ID" value="XM_016799806.1"/>
</dbReference>
<name>A0A077TWE0_PLACU</name>
<dbReference type="Proteomes" id="UP000071118">
    <property type="component" value="Chromosome 14"/>
</dbReference>
<feature type="transmembrane region" description="Helical" evidence="6">
    <location>
        <begin position="104"/>
        <end position="124"/>
    </location>
</feature>
<feature type="transmembrane region" description="Helical" evidence="6">
    <location>
        <begin position="42"/>
        <end position="63"/>
    </location>
</feature>
<evidence type="ECO:0000313" key="9">
    <source>
        <dbReference type="EMBL" id="SCN63528.1"/>
    </source>
</evidence>
<proteinExistence type="predicted"/>